<accession>A0ABS2JY64</accession>
<dbReference type="EMBL" id="JADIKE010000018">
    <property type="protein sequence ID" value="MBM7123933.1"/>
    <property type="molecule type" value="Genomic_DNA"/>
</dbReference>
<dbReference type="RefSeq" id="WP_204678641.1">
    <property type="nucleotide sequence ID" value="NZ_BSNR01000025.1"/>
</dbReference>
<gene>
    <name evidence="1" type="ORF">ISP19_00955</name>
</gene>
<evidence type="ECO:0008006" key="3">
    <source>
        <dbReference type="Google" id="ProtNLM"/>
    </source>
</evidence>
<evidence type="ECO:0000313" key="1">
    <source>
        <dbReference type="EMBL" id="MBM7123933.1"/>
    </source>
</evidence>
<organism evidence="1 2">
    <name type="scientific">Dyella flava</name>
    <dbReference type="NCBI Taxonomy" id="1920170"/>
    <lineage>
        <taxon>Bacteria</taxon>
        <taxon>Pseudomonadati</taxon>
        <taxon>Pseudomonadota</taxon>
        <taxon>Gammaproteobacteria</taxon>
        <taxon>Lysobacterales</taxon>
        <taxon>Rhodanobacteraceae</taxon>
        <taxon>Dyella</taxon>
    </lineage>
</organism>
<reference evidence="1" key="1">
    <citation type="submission" date="2020-10" db="EMBL/GenBank/DDBJ databases">
        <title>Phylogeny of dyella-like bacteria.</title>
        <authorList>
            <person name="Fu J."/>
        </authorList>
    </citation>
    <scope>NUCLEOTIDE SEQUENCE</scope>
    <source>
        <strain evidence="1">DHOC52</strain>
    </source>
</reference>
<dbReference type="PROSITE" id="PS51257">
    <property type="entry name" value="PROKAR_LIPOPROTEIN"/>
    <property type="match status" value="1"/>
</dbReference>
<evidence type="ECO:0000313" key="2">
    <source>
        <dbReference type="Proteomes" id="UP001430149"/>
    </source>
</evidence>
<sequence>MKKGLATALAVVVFAGCATTGSKRVDQEALSTLKPGVTTIAEVKATFGAPFQDSKEPDGTEQLQYISRIKVPDDRVPSVGSNIPRTIEKNVSSLLVFDKSGHFLHAWEADKTVDENVPGNMGSLQSSDITRGSMYSHGF</sequence>
<protein>
    <recommendedName>
        <fullName evidence="3">Beta-barrel assembly machine subunit BamE</fullName>
    </recommendedName>
</protein>
<proteinExistence type="predicted"/>
<dbReference type="Proteomes" id="UP001430149">
    <property type="component" value="Unassembled WGS sequence"/>
</dbReference>
<comment type="caution">
    <text evidence="1">The sequence shown here is derived from an EMBL/GenBank/DDBJ whole genome shotgun (WGS) entry which is preliminary data.</text>
</comment>
<keyword evidence="2" id="KW-1185">Reference proteome</keyword>
<name>A0ABS2JY64_9GAMM</name>